<sequence length="498" mass="55477">MGVRIDERGIRITGSLKGALDEPLDLRLDGHRVWSFRPRRDGFKVGRGLLVPWPEALTGVLDGRAEIDVVRHDGGASFFSGAFLFGESDDPVVLTDDLGNRLSIDKVGQLQRSFEAEPGPARSELAQEARRIVDDLREHCDLDAFLCHGGLLGAARDGHLVGHDVDLAFYSSFRHPFDVIRETRHAERTLSRLGWQVVRMSGASFKVWVALPSGKRGSIDVLAAFHVGTTFHLAGSLSGDLDRRHLLPLREIELEGTCFPAPANVRKVLEFTYGPGWSVPDPAFRFDHPPGHVRKMAQWFRGSRARLPYWQDLHRRQQARQEPSEFAEWVDARTEPHSRILELGAGDGRDTIWLSEQGHVATGTDFCGAARTTANQAARDAGVPVTFTALNLESLHSLLTIAARTAAAHEVTHVYGRRLIDVLAPSGRDGLWRFCAIVGRRGGRTFLEYRKENEPETLYAEIERYGGRVVDKVVRRGLAPVGKEDPVIIRLVLTWEKP</sequence>
<dbReference type="Gene3D" id="3.40.50.150">
    <property type="entry name" value="Vaccinia Virus protein VP39"/>
    <property type="match status" value="1"/>
</dbReference>
<dbReference type="InterPro" id="IPR029063">
    <property type="entry name" value="SAM-dependent_MTases_sf"/>
</dbReference>
<organism evidence="1 2">
    <name type="scientific">Nocardioides marmorisolisilvae</name>
    <dbReference type="NCBI Taxonomy" id="1542737"/>
    <lineage>
        <taxon>Bacteria</taxon>
        <taxon>Bacillati</taxon>
        <taxon>Actinomycetota</taxon>
        <taxon>Actinomycetes</taxon>
        <taxon>Propionibacteriales</taxon>
        <taxon>Nocardioidaceae</taxon>
        <taxon>Nocardioides</taxon>
    </lineage>
</organism>
<dbReference type="GO" id="GO:0008168">
    <property type="term" value="F:methyltransferase activity"/>
    <property type="evidence" value="ECO:0007669"/>
    <property type="project" value="UniProtKB-KW"/>
</dbReference>
<dbReference type="AlphaFoldDB" id="A0A3N0DNR6"/>
<dbReference type="GO" id="GO:0032259">
    <property type="term" value="P:methylation"/>
    <property type="evidence" value="ECO:0007669"/>
    <property type="project" value="UniProtKB-KW"/>
</dbReference>
<keyword evidence="1" id="KW-0489">Methyltransferase</keyword>
<protein>
    <submittedName>
        <fullName evidence="1">Class I SAM-dependent methyltransferase</fullName>
    </submittedName>
</protein>
<evidence type="ECO:0000313" key="2">
    <source>
        <dbReference type="Proteomes" id="UP000277094"/>
    </source>
</evidence>
<proteinExistence type="predicted"/>
<comment type="caution">
    <text evidence="1">The sequence shown here is derived from an EMBL/GenBank/DDBJ whole genome shotgun (WGS) entry which is preliminary data.</text>
</comment>
<dbReference type="EMBL" id="RJSG01000005">
    <property type="protein sequence ID" value="RNL77290.1"/>
    <property type="molecule type" value="Genomic_DNA"/>
</dbReference>
<gene>
    <name evidence="1" type="ORF">EFL95_17665</name>
</gene>
<dbReference type="RefSeq" id="WP_123235436.1">
    <property type="nucleotide sequence ID" value="NZ_RJSG01000005.1"/>
</dbReference>
<reference evidence="1 2" key="1">
    <citation type="submission" date="2018-11" db="EMBL/GenBank/DDBJ databases">
        <authorList>
            <person name="Li F."/>
        </authorList>
    </citation>
    <scope>NUCLEOTIDE SEQUENCE [LARGE SCALE GENOMIC DNA]</scope>
    <source>
        <strain evidence="1 2">KIS18-7</strain>
    </source>
</reference>
<keyword evidence="1" id="KW-0808">Transferase</keyword>
<name>A0A3N0DNR6_9ACTN</name>
<dbReference type="OrthoDB" id="3780655at2"/>
<dbReference type="SUPFAM" id="SSF53335">
    <property type="entry name" value="S-adenosyl-L-methionine-dependent methyltransferases"/>
    <property type="match status" value="1"/>
</dbReference>
<keyword evidence="2" id="KW-1185">Reference proteome</keyword>
<evidence type="ECO:0000313" key="1">
    <source>
        <dbReference type="EMBL" id="RNL77290.1"/>
    </source>
</evidence>
<accession>A0A3N0DNR6</accession>
<dbReference type="Proteomes" id="UP000277094">
    <property type="component" value="Unassembled WGS sequence"/>
</dbReference>